<keyword evidence="4" id="KW-1185">Reference proteome</keyword>
<feature type="domain" description="Arrestin-like N-terminal" evidence="2">
    <location>
        <begin position="16"/>
        <end position="105"/>
    </location>
</feature>
<dbReference type="AlphaFoldDB" id="A0A9P4IEG0"/>
<dbReference type="InterPro" id="IPR011021">
    <property type="entry name" value="Arrestin-like_N"/>
</dbReference>
<dbReference type="InterPro" id="IPR014756">
    <property type="entry name" value="Ig_E-set"/>
</dbReference>
<dbReference type="EMBL" id="ML978127">
    <property type="protein sequence ID" value="KAF2097755.1"/>
    <property type="molecule type" value="Genomic_DNA"/>
</dbReference>
<proteinExistence type="predicted"/>
<organism evidence="3 4">
    <name type="scientific">Rhizodiscina lignyota</name>
    <dbReference type="NCBI Taxonomy" id="1504668"/>
    <lineage>
        <taxon>Eukaryota</taxon>
        <taxon>Fungi</taxon>
        <taxon>Dikarya</taxon>
        <taxon>Ascomycota</taxon>
        <taxon>Pezizomycotina</taxon>
        <taxon>Dothideomycetes</taxon>
        <taxon>Pleosporomycetidae</taxon>
        <taxon>Aulographales</taxon>
        <taxon>Rhizodiscinaceae</taxon>
        <taxon>Rhizodiscina</taxon>
    </lineage>
</organism>
<evidence type="ECO:0000313" key="3">
    <source>
        <dbReference type="EMBL" id="KAF2097755.1"/>
    </source>
</evidence>
<reference evidence="3" key="1">
    <citation type="journal article" date="2020" name="Stud. Mycol.">
        <title>101 Dothideomycetes genomes: a test case for predicting lifestyles and emergence of pathogens.</title>
        <authorList>
            <person name="Haridas S."/>
            <person name="Albert R."/>
            <person name="Binder M."/>
            <person name="Bloem J."/>
            <person name="Labutti K."/>
            <person name="Salamov A."/>
            <person name="Andreopoulos B."/>
            <person name="Baker S."/>
            <person name="Barry K."/>
            <person name="Bills G."/>
            <person name="Bluhm B."/>
            <person name="Cannon C."/>
            <person name="Castanera R."/>
            <person name="Culley D."/>
            <person name="Daum C."/>
            <person name="Ezra D."/>
            <person name="Gonzalez J."/>
            <person name="Henrissat B."/>
            <person name="Kuo A."/>
            <person name="Liang C."/>
            <person name="Lipzen A."/>
            <person name="Lutzoni F."/>
            <person name="Magnuson J."/>
            <person name="Mondo S."/>
            <person name="Nolan M."/>
            <person name="Ohm R."/>
            <person name="Pangilinan J."/>
            <person name="Park H.-J."/>
            <person name="Ramirez L."/>
            <person name="Alfaro M."/>
            <person name="Sun H."/>
            <person name="Tritt A."/>
            <person name="Yoshinaga Y."/>
            <person name="Zwiers L.-H."/>
            <person name="Turgeon B."/>
            <person name="Goodwin S."/>
            <person name="Spatafora J."/>
            <person name="Crous P."/>
            <person name="Grigoriev I."/>
        </authorList>
    </citation>
    <scope>NUCLEOTIDE SEQUENCE</scope>
    <source>
        <strain evidence="3">CBS 133067</strain>
    </source>
</reference>
<dbReference type="Pfam" id="PF00339">
    <property type="entry name" value="Arrestin_N"/>
    <property type="match status" value="1"/>
</dbReference>
<feature type="compositionally biased region" description="Low complexity" evidence="1">
    <location>
        <begin position="293"/>
        <end position="303"/>
    </location>
</feature>
<evidence type="ECO:0000256" key="1">
    <source>
        <dbReference type="SAM" id="MobiDB-lite"/>
    </source>
</evidence>
<dbReference type="Gene3D" id="2.60.40.640">
    <property type="match status" value="1"/>
</dbReference>
<dbReference type="SUPFAM" id="SSF81296">
    <property type="entry name" value="E set domains"/>
    <property type="match status" value="1"/>
</dbReference>
<evidence type="ECO:0000259" key="2">
    <source>
        <dbReference type="Pfam" id="PF00339"/>
    </source>
</evidence>
<evidence type="ECO:0000313" key="4">
    <source>
        <dbReference type="Proteomes" id="UP000799772"/>
    </source>
</evidence>
<protein>
    <recommendedName>
        <fullName evidence="2">Arrestin-like N-terminal domain-containing protein</fullName>
    </recommendedName>
</protein>
<gene>
    <name evidence="3" type="ORF">NA57DRAFT_76564</name>
</gene>
<comment type="caution">
    <text evidence="3">The sequence shown here is derived from an EMBL/GenBank/DDBJ whole genome shotgun (WGS) entry which is preliminary data.</text>
</comment>
<dbReference type="Proteomes" id="UP000799772">
    <property type="component" value="Unassembled WGS sequence"/>
</dbReference>
<sequence>MSPDETQVFISTGYFPPKTYGPGEQVTGKVNIFNSKPELIGAIEIKLWGGIRTEITRGDSRNQTTYTSHHLMFVKQSTINAHSTPLDGGRDYSWPFAISFPTLMPKRSGPTLHHVDDTLPPTFTHHQYGSGAFVEYKLTASIYKHESHLSIRLLVCAGIEHLPRHPESTCPCLPQVHLESLTIELKAHDRFEADGAAHDAYDRTAATLWRHDWNNEGLFTKGEGWTKMLSATIPEYIPPAFETYKVKRSYFLHLSATVTVADKKFLYQAKSGSFTAIAVTVLPRFQSPQHQVSSGAQAGASSSNRTSTDIAEGEGMPTYQQALVEVERVAPPQCCE</sequence>
<accession>A0A9P4IEG0</accession>
<feature type="region of interest" description="Disordered" evidence="1">
    <location>
        <begin position="290"/>
        <end position="314"/>
    </location>
</feature>
<name>A0A9P4IEG0_9PEZI</name>
<dbReference type="InterPro" id="IPR014752">
    <property type="entry name" value="Arrestin-like_C"/>
</dbReference>